<dbReference type="InterPro" id="IPR013087">
    <property type="entry name" value="Znf_C2H2_type"/>
</dbReference>
<dbReference type="InterPro" id="IPR003615">
    <property type="entry name" value="HNH_nuc"/>
</dbReference>
<keyword evidence="6" id="KW-1185">Reference proteome</keyword>
<keyword evidence="2" id="KW-0378">Hydrolase</keyword>
<evidence type="ECO:0000256" key="3">
    <source>
        <dbReference type="PROSITE-ProRule" id="PRU00042"/>
    </source>
</evidence>
<keyword evidence="1" id="KW-0540">Nuclease</keyword>
<organism evidence="5 6">
    <name type="scientific">Rhodobacter phage RcapNL</name>
    <dbReference type="NCBI Taxonomy" id="1131316"/>
    <lineage>
        <taxon>Viruses</taxon>
        <taxon>Duplodnaviria</taxon>
        <taxon>Heunggongvirae</taxon>
        <taxon>Uroviricota</taxon>
        <taxon>Caudoviricetes</taxon>
        <taxon>Capnelvirus</taxon>
        <taxon>Capnelvirus RcapNL</taxon>
    </lineage>
</organism>
<dbReference type="PANTHER" id="PTHR41286">
    <property type="entry name" value="HNH NUCLEASE YAJD-RELATED"/>
    <property type="match status" value="1"/>
</dbReference>
<keyword evidence="3" id="KW-0479">Metal-binding</keyword>
<gene>
    <name evidence="5" type="ORF">RcapNL_0002</name>
</gene>
<dbReference type="GO" id="GO:0003676">
    <property type="term" value="F:nucleic acid binding"/>
    <property type="evidence" value="ECO:0007669"/>
    <property type="project" value="InterPro"/>
</dbReference>
<evidence type="ECO:0000256" key="1">
    <source>
        <dbReference type="ARBA" id="ARBA00022722"/>
    </source>
</evidence>
<keyword evidence="3" id="KW-0863">Zinc-finger</keyword>
<name>H6WBK5_9CAUD</name>
<dbReference type="CDD" id="cd00085">
    <property type="entry name" value="HNHc"/>
    <property type="match status" value="1"/>
</dbReference>
<keyword evidence="5" id="KW-0255">Endonuclease</keyword>
<dbReference type="RefSeq" id="YP_007518384.1">
    <property type="nucleotide sequence ID" value="NC_020489.1"/>
</dbReference>
<reference evidence="5 6" key="1">
    <citation type="submission" date="2011-11" db="EMBL/GenBank/DDBJ databases">
        <authorList>
            <person name="Hynes A.P."/>
            <person name="Lang A.S."/>
        </authorList>
    </citation>
    <scope>NUCLEOTIDE SEQUENCE [LARGE SCALE GENOMIC DNA]</scope>
</reference>
<feature type="domain" description="C2H2-type" evidence="4">
    <location>
        <begin position="60"/>
        <end position="88"/>
    </location>
</feature>
<dbReference type="Proteomes" id="UP000007518">
    <property type="component" value="Segment"/>
</dbReference>
<dbReference type="GeneID" id="14698207"/>
<sequence>MARLTKLRDGMHRLPPTVRYLSADKAAASRQRDAAHAWRSWYKTARWQRLRWSVLVRDLFTCAMCGRVEADTSRLVADHKTPHRGDEALFWDGGNLQCLCKPCHDSLKQRIERGAGREGGV</sequence>
<dbReference type="Gene3D" id="1.10.30.50">
    <property type="match status" value="1"/>
</dbReference>
<dbReference type="PANTHER" id="PTHR41286:SF1">
    <property type="entry name" value="HNH NUCLEASE YAJD-RELATED"/>
    <property type="match status" value="1"/>
</dbReference>
<dbReference type="Pfam" id="PF01844">
    <property type="entry name" value="HNH"/>
    <property type="match status" value="1"/>
</dbReference>
<dbReference type="GO" id="GO:0008270">
    <property type="term" value="F:zinc ion binding"/>
    <property type="evidence" value="ECO:0007669"/>
    <property type="project" value="UniProtKB-KW"/>
</dbReference>
<dbReference type="GO" id="GO:0016787">
    <property type="term" value="F:hydrolase activity"/>
    <property type="evidence" value="ECO:0007669"/>
    <property type="project" value="UniProtKB-KW"/>
</dbReference>
<dbReference type="OrthoDB" id="18247at10239"/>
<dbReference type="GO" id="GO:0004519">
    <property type="term" value="F:endonuclease activity"/>
    <property type="evidence" value="ECO:0007669"/>
    <property type="project" value="UniProtKB-KW"/>
</dbReference>
<evidence type="ECO:0000259" key="4">
    <source>
        <dbReference type="PROSITE" id="PS50157"/>
    </source>
</evidence>
<proteinExistence type="predicted"/>
<dbReference type="InterPro" id="IPR002711">
    <property type="entry name" value="HNH"/>
</dbReference>
<protein>
    <submittedName>
        <fullName evidence="5">HNH endonuclease</fullName>
    </submittedName>
</protein>
<dbReference type="PROSITE" id="PS50157">
    <property type="entry name" value="ZINC_FINGER_C2H2_2"/>
    <property type="match status" value="1"/>
</dbReference>
<dbReference type="SMART" id="SM00507">
    <property type="entry name" value="HNHc"/>
    <property type="match status" value="1"/>
</dbReference>
<accession>H6WBK5</accession>
<evidence type="ECO:0000256" key="2">
    <source>
        <dbReference type="ARBA" id="ARBA00022801"/>
    </source>
</evidence>
<evidence type="ECO:0000313" key="5">
    <source>
        <dbReference type="EMBL" id="AFA44842.1"/>
    </source>
</evidence>
<keyword evidence="3" id="KW-0862">Zinc</keyword>
<evidence type="ECO:0000313" key="6">
    <source>
        <dbReference type="Proteomes" id="UP000007518"/>
    </source>
</evidence>
<dbReference type="KEGG" id="vg:14698207"/>
<dbReference type="EMBL" id="JQ066768">
    <property type="protein sequence ID" value="AFA44842.1"/>
    <property type="molecule type" value="Genomic_DNA"/>
</dbReference>